<name>A0ABW4MZ36_9CAUL</name>
<dbReference type="PANTHER" id="PTHR41523">
    <property type="entry name" value="TWO-COMPONENT SYSTEM SENSOR PROTEIN"/>
    <property type="match status" value="1"/>
</dbReference>
<feature type="transmembrane region" description="Helical" evidence="9">
    <location>
        <begin position="16"/>
        <end position="39"/>
    </location>
</feature>
<comment type="subcellular location">
    <subcellularLocation>
        <location evidence="2">Membrane</location>
    </subcellularLocation>
</comment>
<dbReference type="Gene3D" id="3.30.450.20">
    <property type="entry name" value="PAS domain"/>
    <property type="match status" value="2"/>
</dbReference>
<dbReference type="InterPro" id="IPR036890">
    <property type="entry name" value="HATPase_C_sf"/>
</dbReference>
<keyword evidence="8" id="KW-0067">ATP-binding</keyword>
<evidence type="ECO:0000256" key="2">
    <source>
        <dbReference type="ARBA" id="ARBA00004370"/>
    </source>
</evidence>
<gene>
    <name evidence="11" type="ORF">ACFSC0_06250</name>
</gene>
<evidence type="ECO:0000256" key="7">
    <source>
        <dbReference type="ARBA" id="ARBA00022777"/>
    </source>
</evidence>
<evidence type="ECO:0000256" key="4">
    <source>
        <dbReference type="ARBA" id="ARBA00022553"/>
    </source>
</evidence>
<organism evidence="11 12">
    <name type="scientific">Phenylobacterium terrae</name>
    <dbReference type="NCBI Taxonomy" id="2665495"/>
    <lineage>
        <taxon>Bacteria</taxon>
        <taxon>Pseudomonadati</taxon>
        <taxon>Pseudomonadota</taxon>
        <taxon>Alphaproteobacteria</taxon>
        <taxon>Caulobacterales</taxon>
        <taxon>Caulobacteraceae</taxon>
        <taxon>Phenylobacterium</taxon>
    </lineage>
</organism>
<keyword evidence="9" id="KW-0472">Membrane</keyword>
<dbReference type="Proteomes" id="UP001597237">
    <property type="component" value="Unassembled WGS sequence"/>
</dbReference>
<comment type="caution">
    <text evidence="11">The sequence shown here is derived from an EMBL/GenBank/DDBJ whole genome shotgun (WGS) entry which is preliminary data.</text>
</comment>
<evidence type="ECO:0000256" key="3">
    <source>
        <dbReference type="ARBA" id="ARBA00012438"/>
    </source>
</evidence>
<evidence type="ECO:0000313" key="11">
    <source>
        <dbReference type="EMBL" id="MFD1782989.1"/>
    </source>
</evidence>
<keyword evidence="6" id="KW-0547">Nucleotide-binding</keyword>
<sequence>MDGHPWVSLSTIRVRLITALAVALLPVLILGGVQSALAFNREDQNLRESLAFAAERSAATARARMESADILLRTLAGGSVGFQCAQRLAQVAERVPGYISLIRFDEAGRVACASTTVPADESRASRAWFRRLAAGDQLVITRAPGAAYAGEPAVLAAARAEDPDGNFQGAQVAVIGLASLQPRLRDPDIPPGSEVALVDGRGSYINQTEAAAFPDLPADWRQRAAEGSYVWYGKGRGGERRVYSAAPIVGQEVFVILSAPSPGLFSWARLNPLTGLLLPLITFILAFAAVSVVAERVVVRWIAYLQRIAALYARGRLSVRPVQAERMPPEIRELAETLEDMADAIVGRDASLRDSLAQKDALMREIHHRVKNNLQVISSLLNMQQRALTDPSARAAMSDTRQRITALALIYRYLYQSPDLKRVDLRAFLEELTAQLIAGEMLHGPAVKTELDVEPLVLDPDRLAPLALFAVEAITNAQKHAFAGRGGRLTVHFAVGAEDALLEIADDGAASEQALKASGVGRTLMTAFARQLRGRSELVQNAAGGVTARLIFPIPPAESVAESPPQGNQAAA</sequence>
<dbReference type="GO" id="GO:0004673">
    <property type="term" value="F:protein histidine kinase activity"/>
    <property type="evidence" value="ECO:0007669"/>
    <property type="project" value="UniProtKB-EC"/>
</dbReference>
<dbReference type="PROSITE" id="PS50885">
    <property type="entry name" value="HAMP"/>
    <property type="match status" value="1"/>
</dbReference>
<keyword evidence="7 11" id="KW-0418">Kinase</keyword>
<proteinExistence type="predicted"/>
<dbReference type="SUPFAM" id="SSF55874">
    <property type="entry name" value="ATPase domain of HSP90 chaperone/DNA topoisomerase II/histidine kinase"/>
    <property type="match status" value="1"/>
</dbReference>
<dbReference type="InterPro" id="IPR011495">
    <property type="entry name" value="Sig_transdc_His_kin_sub2_dim/P"/>
</dbReference>
<evidence type="ECO:0000256" key="5">
    <source>
        <dbReference type="ARBA" id="ARBA00022679"/>
    </source>
</evidence>
<dbReference type="EC" id="2.7.13.3" evidence="3"/>
<evidence type="ECO:0000259" key="10">
    <source>
        <dbReference type="PROSITE" id="PS50885"/>
    </source>
</evidence>
<dbReference type="Pfam" id="PF07568">
    <property type="entry name" value="HisKA_2"/>
    <property type="match status" value="1"/>
</dbReference>
<dbReference type="EMBL" id="JBHUEY010000001">
    <property type="protein sequence ID" value="MFD1782989.1"/>
    <property type="molecule type" value="Genomic_DNA"/>
</dbReference>
<evidence type="ECO:0000256" key="6">
    <source>
        <dbReference type="ARBA" id="ARBA00022741"/>
    </source>
</evidence>
<reference evidence="12" key="1">
    <citation type="journal article" date="2019" name="Int. J. Syst. Evol. Microbiol.">
        <title>The Global Catalogue of Microorganisms (GCM) 10K type strain sequencing project: providing services to taxonomists for standard genome sequencing and annotation.</title>
        <authorList>
            <consortium name="The Broad Institute Genomics Platform"/>
            <consortium name="The Broad Institute Genome Sequencing Center for Infectious Disease"/>
            <person name="Wu L."/>
            <person name="Ma J."/>
        </authorList>
    </citation>
    <scope>NUCLEOTIDE SEQUENCE [LARGE SCALE GENOMIC DNA]</scope>
    <source>
        <strain evidence="12">DFY28</strain>
    </source>
</reference>
<keyword evidence="9" id="KW-1133">Transmembrane helix</keyword>
<feature type="domain" description="HAMP" evidence="10">
    <location>
        <begin position="296"/>
        <end position="350"/>
    </location>
</feature>
<dbReference type="CDD" id="cd12914">
    <property type="entry name" value="PDC1_DGC_like"/>
    <property type="match status" value="1"/>
</dbReference>
<accession>A0ABW4MZ36</accession>
<evidence type="ECO:0000256" key="8">
    <source>
        <dbReference type="ARBA" id="ARBA00022840"/>
    </source>
</evidence>
<feature type="transmembrane region" description="Helical" evidence="9">
    <location>
        <begin position="273"/>
        <end position="294"/>
    </location>
</feature>
<dbReference type="PANTHER" id="PTHR41523:SF8">
    <property type="entry name" value="ETHYLENE RESPONSE SENSOR PROTEIN"/>
    <property type="match status" value="1"/>
</dbReference>
<evidence type="ECO:0000256" key="1">
    <source>
        <dbReference type="ARBA" id="ARBA00000085"/>
    </source>
</evidence>
<evidence type="ECO:0000256" key="9">
    <source>
        <dbReference type="SAM" id="Phobius"/>
    </source>
</evidence>
<keyword evidence="9" id="KW-0812">Transmembrane</keyword>
<keyword evidence="4" id="KW-0597">Phosphoprotein</keyword>
<dbReference type="Gene3D" id="3.30.565.10">
    <property type="entry name" value="Histidine kinase-like ATPase, C-terminal domain"/>
    <property type="match status" value="1"/>
</dbReference>
<protein>
    <recommendedName>
        <fullName evidence="3">histidine kinase</fullName>
        <ecNumber evidence="3">2.7.13.3</ecNumber>
    </recommendedName>
</protein>
<keyword evidence="12" id="KW-1185">Reference proteome</keyword>
<keyword evidence="5 11" id="KW-0808">Transferase</keyword>
<dbReference type="InterPro" id="IPR003660">
    <property type="entry name" value="HAMP_dom"/>
</dbReference>
<dbReference type="RefSeq" id="WP_377282487.1">
    <property type="nucleotide sequence ID" value="NZ_JBHRSI010000007.1"/>
</dbReference>
<comment type="catalytic activity">
    <reaction evidence="1">
        <text>ATP + protein L-histidine = ADP + protein N-phospho-L-histidine.</text>
        <dbReference type="EC" id="2.7.13.3"/>
    </reaction>
</comment>
<evidence type="ECO:0000313" key="12">
    <source>
        <dbReference type="Proteomes" id="UP001597237"/>
    </source>
</evidence>